<organism evidence="1 2">
    <name type="scientific">Stegodyphus mimosarum</name>
    <name type="common">African social velvet spider</name>
    <dbReference type="NCBI Taxonomy" id="407821"/>
    <lineage>
        <taxon>Eukaryota</taxon>
        <taxon>Metazoa</taxon>
        <taxon>Ecdysozoa</taxon>
        <taxon>Arthropoda</taxon>
        <taxon>Chelicerata</taxon>
        <taxon>Arachnida</taxon>
        <taxon>Araneae</taxon>
        <taxon>Araneomorphae</taxon>
        <taxon>Entelegynae</taxon>
        <taxon>Eresoidea</taxon>
        <taxon>Eresidae</taxon>
        <taxon>Stegodyphus</taxon>
    </lineage>
</organism>
<reference evidence="1 2" key="1">
    <citation type="submission" date="2013-11" db="EMBL/GenBank/DDBJ databases">
        <title>Genome sequencing of Stegodyphus mimosarum.</title>
        <authorList>
            <person name="Bechsgaard J."/>
        </authorList>
    </citation>
    <scope>NUCLEOTIDE SEQUENCE [LARGE SCALE GENOMIC DNA]</scope>
</reference>
<accession>A0A087UV67</accession>
<protein>
    <submittedName>
        <fullName evidence="1">Uncharacterized protein</fullName>
    </submittedName>
</protein>
<keyword evidence="2" id="KW-1185">Reference proteome</keyword>
<sequence length="64" mass="7483">MANPTRPICLREVISLWWTLYWELTRMQVTHEQNHENAHVASRFALESALANRTQVGTSSVQRF</sequence>
<evidence type="ECO:0000313" key="2">
    <source>
        <dbReference type="Proteomes" id="UP000054359"/>
    </source>
</evidence>
<name>A0A087UV67_STEMI</name>
<evidence type="ECO:0000313" key="1">
    <source>
        <dbReference type="EMBL" id="KFM81256.1"/>
    </source>
</evidence>
<proteinExistence type="predicted"/>
<dbReference type="Proteomes" id="UP000054359">
    <property type="component" value="Unassembled WGS sequence"/>
</dbReference>
<dbReference type="AlphaFoldDB" id="A0A087UV67"/>
<feature type="non-terminal residue" evidence="1">
    <location>
        <position position="64"/>
    </location>
</feature>
<dbReference type="EMBL" id="KK121797">
    <property type="protein sequence ID" value="KFM81256.1"/>
    <property type="molecule type" value="Genomic_DNA"/>
</dbReference>
<gene>
    <name evidence="1" type="ORF">X975_21167</name>
</gene>